<accession>A0A0B1TN25</accession>
<gene>
    <name evidence="1" type="ORF">OESDEN_02518</name>
</gene>
<dbReference type="OrthoDB" id="5848445at2759"/>
<name>A0A0B1TN25_OESDE</name>
<evidence type="ECO:0000313" key="2">
    <source>
        <dbReference type="Proteomes" id="UP000053660"/>
    </source>
</evidence>
<organism evidence="1 2">
    <name type="scientific">Oesophagostomum dentatum</name>
    <name type="common">Nodular worm</name>
    <dbReference type="NCBI Taxonomy" id="61180"/>
    <lineage>
        <taxon>Eukaryota</taxon>
        <taxon>Metazoa</taxon>
        <taxon>Ecdysozoa</taxon>
        <taxon>Nematoda</taxon>
        <taxon>Chromadorea</taxon>
        <taxon>Rhabditida</taxon>
        <taxon>Rhabditina</taxon>
        <taxon>Rhabditomorpha</taxon>
        <taxon>Strongyloidea</taxon>
        <taxon>Strongylidae</taxon>
        <taxon>Oesophagostomum</taxon>
    </lineage>
</organism>
<proteinExistence type="predicted"/>
<protein>
    <submittedName>
        <fullName evidence="1">Uncharacterized protein</fullName>
    </submittedName>
</protein>
<dbReference type="EMBL" id="KN549444">
    <property type="protein sequence ID" value="KHJ97506.1"/>
    <property type="molecule type" value="Genomic_DNA"/>
</dbReference>
<dbReference type="Proteomes" id="UP000053660">
    <property type="component" value="Unassembled WGS sequence"/>
</dbReference>
<dbReference type="AlphaFoldDB" id="A0A0B1TN25"/>
<evidence type="ECO:0000313" key="1">
    <source>
        <dbReference type="EMBL" id="KHJ97506.1"/>
    </source>
</evidence>
<sequence length="77" mass="8631">MVGFLKEFFQIRGRSAFAELLTKAFIDVDRTGVVQAASKYAQKTAMDFVRPYHGISLLEDVWPSSDANPSVTLLLKH</sequence>
<keyword evidence="2" id="KW-1185">Reference proteome</keyword>
<reference evidence="1 2" key="1">
    <citation type="submission" date="2014-03" db="EMBL/GenBank/DDBJ databases">
        <title>Draft genome of the hookworm Oesophagostomum dentatum.</title>
        <authorList>
            <person name="Mitreva M."/>
        </authorList>
    </citation>
    <scope>NUCLEOTIDE SEQUENCE [LARGE SCALE GENOMIC DNA]</scope>
    <source>
        <strain evidence="1 2">OD-Hann</strain>
    </source>
</reference>